<reference evidence="2 3" key="1">
    <citation type="journal article" date="2020" name="bioRxiv">
        <title>Whole genome comparisons of ergot fungi reveals the divergence and evolution of species within the genus Claviceps are the result of varying mechanisms driving genome evolution and host range expansion.</title>
        <authorList>
            <person name="Wyka S.A."/>
            <person name="Mondo S.J."/>
            <person name="Liu M."/>
            <person name="Dettman J."/>
            <person name="Nalam V."/>
            <person name="Broders K.D."/>
        </authorList>
    </citation>
    <scope>NUCLEOTIDE SEQUENCE [LARGE SCALE GENOMIC DNA]</scope>
    <source>
        <strain evidence="2 3">LM576</strain>
    </source>
</reference>
<feature type="chain" id="PRO_5040327386" evidence="1">
    <location>
        <begin position="22"/>
        <end position="84"/>
    </location>
</feature>
<protein>
    <submittedName>
        <fullName evidence="2">Uncharacterized protein</fullName>
    </submittedName>
</protein>
<dbReference type="EMBL" id="SRQM01000052">
    <property type="protein sequence ID" value="KAG6120680.1"/>
    <property type="molecule type" value="Genomic_DNA"/>
</dbReference>
<proteinExistence type="predicted"/>
<evidence type="ECO:0000313" key="2">
    <source>
        <dbReference type="EMBL" id="KAG6120680.1"/>
    </source>
</evidence>
<accession>A0A9P7TVU5</accession>
<name>A0A9P7TVU5_9HYPO</name>
<gene>
    <name evidence="2" type="ORF">E4U13_006140</name>
</gene>
<sequence length="84" mass="8964">MVKLLPVVVATLAAITPVVQAGACTPGLNYCGHTLEENGWHGWGLDGWQLYRCESENNITPVEYCSNGCHDQGAGRSDTCTGII</sequence>
<feature type="signal peptide" evidence="1">
    <location>
        <begin position="1"/>
        <end position="21"/>
    </location>
</feature>
<keyword evidence="3" id="KW-1185">Reference proteome</keyword>
<evidence type="ECO:0000313" key="3">
    <source>
        <dbReference type="Proteomes" id="UP000732380"/>
    </source>
</evidence>
<dbReference type="Proteomes" id="UP000732380">
    <property type="component" value="Unassembled WGS sequence"/>
</dbReference>
<dbReference type="AlphaFoldDB" id="A0A9P7TVU5"/>
<comment type="caution">
    <text evidence="2">The sequence shown here is derived from an EMBL/GenBank/DDBJ whole genome shotgun (WGS) entry which is preliminary data.</text>
</comment>
<organism evidence="2 3">
    <name type="scientific">Claviceps humidiphila</name>
    <dbReference type="NCBI Taxonomy" id="1294629"/>
    <lineage>
        <taxon>Eukaryota</taxon>
        <taxon>Fungi</taxon>
        <taxon>Dikarya</taxon>
        <taxon>Ascomycota</taxon>
        <taxon>Pezizomycotina</taxon>
        <taxon>Sordariomycetes</taxon>
        <taxon>Hypocreomycetidae</taxon>
        <taxon>Hypocreales</taxon>
        <taxon>Clavicipitaceae</taxon>
        <taxon>Claviceps</taxon>
    </lineage>
</organism>
<keyword evidence="1" id="KW-0732">Signal</keyword>
<evidence type="ECO:0000256" key="1">
    <source>
        <dbReference type="SAM" id="SignalP"/>
    </source>
</evidence>